<feature type="region of interest" description="Disordered" evidence="4">
    <location>
        <begin position="940"/>
        <end position="1020"/>
    </location>
</feature>
<organism evidence="6 7">
    <name type="scientific">Tigriopus californicus</name>
    <name type="common">Marine copepod</name>
    <dbReference type="NCBI Taxonomy" id="6832"/>
    <lineage>
        <taxon>Eukaryota</taxon>
        <taxon>Metazoa</taxon>
        <taxon>Ecdysozoa</taxon>
        <taxon>Arthropoda</taxon>
        <taxon>Crustacea</taxon>
        <taxon>Multicrustacea</taxon>
        <taxon>Hexanauplia</taxon>
        <taxon>Copepoda</taxon>
        <taxon>Harpacticoida</taxon>
        <taxon>Harpacticidae</taxon>
        <taxon>Tigriopus</taxon>
    </lineage>
</organism>
<feature type="transmembrane region" description="Helical" evidence="5">
    <location>
        <begin position="142"/>
        <end position="163"/>
    </location>
</feature>
<comment type="caution">
    <text evidence="6">The sequence shown here is derived from an EMBL/GenBank/DDBJ whole genome shotgun (WGS) entry which is preliminary data.</text>
</comment>
<feature type="region of interest" description="Disordered" evidence="4">
    <location>
        <begin position="765"/>
        <end position="808"/>
    </location>
</feature>
<feature type="compositionally biased region" description="Low complexity" evidence="4">
    <location>
        <begin position="413"/>
        <end position="422"/>
    </location>
</feature>
<feature type="compositionally biased region" description="Pro residues" evidence="4">
    <location>
        <begin position="1002"/>
        <end position="1020"/>
    </location>
</feature>
<dbReference type="InterPro" id="IPR036259">
    <property type="entry name" value="MFS_trans_sf"/>
</dbReference>
<feature type="transmembrane region" description="Helical" evidence="5">
    <location>
        <begin position="212"/>
        <end position="234"/>
    </location>
</feature>
<feature type="transmembrane region" description="Helical" evidence="5">
    <location>
        <begin position="106"/>
        <end position="130"/>
    </location>
</feature>
<feature type="compositionally biased region" description="Gly residues" evidence="4">
    <location>
        <begin position="461"/>
        <end position="504"/>
    </location>
</feature>
<feature type="transmembrane region" description="Helical" evidence="5">
    <location>
        <begin position="81"/>
        <end position="100"/>
    </location>
</feature>
<keyword evidence="7" id="KW-1185">Reference proteome</keyword>
<name>A0A553NFY3_TIGCA</name>
<feature type="compositionally biased region" description="Low complexity" evidence="4">
    <location>
        <begin position="770"/>
        <end position="804"/>
    </location>
</feature>
<accession>A0A553NFY3</accession>
<feature type="transmembrane region" description="Helical" evidence="5">
    <location>
        <begin position="882"/>
        <end position="909"/>
    </location>
</feature>
<feature type="transmembrane region" description="Helical" evidence="5">
    <location>
        <begin position="381"/>
        <end position="398"/>
    </location>
</feature>
<dbReference type="EMBL" id="VCGU01000458">
    <property type="protein sequence ID" value="TRY64279.1"/>
    <property type="molecule type" value="Genomic_DNA"/>
</dbReference>
<keyword evidence="3 5" id="KW-0472">Membrane</keyword>
<protein>
    <submittedName>
        <fullName evidence="6">Uncharacterized protein</fullName>
    </submittedName>
</protein>
<evidence type="ECO:0000313" key="7">
    <source>
        <dbReference type="Proteomes" id="UP000318571"/>
    </source>
</evidence>
<keyword evidence="1 5" id="KW-0812">Transmembrane</keyword>
<keyword evidence="2 5" id="KW-1133">Transmembrane helix</keyword>
<dbReference type="PANTHER" id="PTHR23121">
    <property type="entry name" value="SODIUM-DEPENDENT GLUCOSE TRANSPORTER 1"/>
    <property type="match status" value="1"/>
</dbReference>
<evidence type="ECO:0000256" key="3">
    <source>
        <dbReference type="ARBA" id="ARBA00023136"/>
    </source>
</evidence>
<dbReference type="Proteomes" id="UP000318571">
    <property type="component" value="Chromosome 10"/>
</dbReference>
<dbReference type="SUPFAM" id="SSF103473">
    <property type="entry name" value="MFS general substrate transporter"/>
    <property type="match status" value="1"/>
</dbReference>
<reference evidence="6 7" key="1">
    <citation type="journal article" date="2018" name="Nat. Ecol. Evol.">
        <title>Genomic signatures of mitonuclear coevolution across populations of Tigriopus californicus.</title>
        <authorList>
            <person name="Barreto F.S."/>
            <person name="Watson E.T."/>
            <person name="Lima T.G."/>
            <person name="Willett C.S."/>
            <person name="Edmands S."/>
            <person name="Li W."/>
            <person name="Burton R.S."/>
        </authorList>
    </citation>
    <scope>NUCLEOTIDE SEQUENCE [LARGE SCALE GENOMIC DNA]</scope>
    <source>
        <strain evidence="6 7">San Diego</strain>
    </source>
</reference>
<feature type="region of interest" description="Disordered" evidence="4">
    <location>
        <begin position="404"/>
        <end position="524"/>
    </location>
</feature>
<dbReference type="PANTHER" id="PTHR23121:SF9">
    <property type="entry name" value="SODIUM-DEPENDENT GLUCOSE TRANSPORTER 1"/>
    <property type="match status" value="1"/>
</dbReference>
<sequence>MESGTKWILCFAVVSNIAMIFANALMTVLGPSQPFLAQQLDVEIDTISSMWTISFMSAIIGSLMASFTFKPYIINPLWKMVIFGCGSALSGLCTICVPYSPSFGHLSILLVLNNIISGYWMTGNGGMFVYTLGPKKSRSLVMLHHFTVSLGFLLGPMLMGHYFTDSLPSNDTICSSNMTLAIEAPPKVSLNLNQVPHEPPHHVPSRLSHQPFWILGILQVASSLLYFGMTFVPYQMPVQEELKVVQQAKNLKEAFTEDLRSLIPLMLFFALSCGSERIFQSMQFSFGLCGPLQLSPPEAVITDKSYNGGFMLGRFIGDKEACLYGLYPEMVRTSLRKSKVFLVQLNLFCLQRSNRVPCKHQRPISDTGNILAAKRPHQNRIVSYSWTLAIVVIAIILFSEPSVSRRTGGGRRGSSSRSSSSSRGGGGGLFDGFKNIFKSKPKPAPKTPSGGGSYPKQQYGGNSGGTQSGGTQSGGQTYLGGGGFVNPNKQGGGSNQGSNLGAGGFVNPNSNRNPGYGNNNNYGNKPNYGGSNSGYGTNYGNNYGGNSYGSFGRNNYGGGYYSPSGFKQSNGLFGTGGKKAFGLGAGAGFIGGAVAGVGAMAVYHRYQQFKTMMYYKAMMGGGYGGYGGYGMGYGYSPYGIHGQSILVNAHDCVGGCPMQAFCDVGICRCREGYEARFGSCYQNFNSVYNTKQNEFNERWQPSFDPYKSCTEHKECWKVDMNMVCSTNTTRCACRDDMRWNLDTGECQVFMDVDCSGVKPKVMALDSDNPSAITSAPEETSSASTSTTSNPSTSSDLSSPVTPTPDLLSNDTLDAFPDKNLTDISVNDTLQDSGLTKININDTSAEDIKAAFCKEIGQITQRFDRQVDNRGVVRDNRKEMGEAALGAGAIALIVMLVCCCCGCLCLCVCINKVKEVFGGMFDQKSNNDNYAPAAEVQMENYNEAPPNPTTQIPPYPMDAPPLSGYPPDPLYPNSNGMNNTPYPPGQPAYNPGYNGGNSDNTAPPYPIYPPNGGGQPPPYPI</sequence>
<dbReference type="AlphaFoldDB" id="A0A553NFY3"/>
<feature type="compositionally biased region" description="Low complexity" evidence="4">
    <location>
        <begin position="507"/>
        <end position="524"/>
    </location>
</feature>
<feature type="compositionally biased region" description="Pro residues" evidence="4">
    <location>
        <begin position="944"/>
        <end position="969"/>
    </location>
</feature>
<evidence type="ECO:0000256" key="4">
    <source>
        <dbReference type="SAM" id="MobiDB-lite"/>
    </source>
</evidence>
<feature type="transmembrane region" description="Helical" evidence="5">
    <location>
        <begin position="49"/>
        <end position="69"/>
    </location>
</feature>
<evidence type="ECO:0000256" key="1">
    <source>
        <dbReference type="ARBA" id="ARBA00022692"/>
    </source>
</evidence>
<evidence type="ECO:0000256" key="2">
    <source>
        <dbReference type="ARBA" id="ARBA00022989"/>
    </source>
</evidence>
<evidence type="ECO:0000313" key="6">
    <source>
        <dbReference type="EMBL" id="TRY64279.1"/>
    </source>
</evidence>
<gene>
    <name evidence="6" type="ORF">TCAL_02615</name>
</gene>
<feature type="transmembrane region" description="Helical" evidence="5">
    <location>
        <begin position="7"/>
        <end position="29"/>
    </location>
</feature>
<proteinExistence type="predicted"/>
<evidence type="ECO:0000256" key="5">
    <source>
        <dbReference type="SAM" id="Phobius"/>
    </source>
</evidence>
<dbReference type="STRING" id="6832.A0A553NFY3"/>
<dbReference type="Gene3D" id="1.20.1250.20">
    <property type="entry name" value="MFS general substrate transporter like domains"/>
    <property type="match status" value="1"/>
</dbReference>